<evidence type="ECO:0000256" key="4">
    <source>
        <dbReference type="ARBA" id="ARBA00032315"/>
    </source>
</evidence>
<evidence type="ECO:0000259" key="6">
    <source>
        <dbReference type="Pfam" id="PF00675"/>
    </source>
</evidence>
<accession>A0ABM4BDN5</accession>
<feature type="domain" description="Peptidase M16 N-terminal" evidence="6">
    <location>
        <begin position="67"/>
        <end position="216"/>
    </location>
</feature>
<dbReference type="RefSeq" id="XP_065647064.1">
    <property type="nucleotide sequence ID" value="XM_065790992.1"/>
</dbReference>
<dbReference type="PROSITE" id="PS00143">
    <property type="entry name" value="INSULINASE"/>
    <property type="match status" value="1"/>
</dbReference>
<reference evidence="8" key="1">
    <citation type="submission" date="2025-05" db="UniProtKB">
        <authorList>
            <consortium name="RefSeq"/>
        </authorList>
    </citation>
    <scope>NUCLEOTIDE SEQUENCE [LARGE SCALE GENOMIC DNA]</scope>
</reference>
<dbReference type="PANTHER" id="PTHR11851:SF49">
    <property type="entry name" value="MITOCHONDRIAL-PROCESSING PEPTIDASE SUBUNIT ALPHA"/>
    <property type="match status" value="1"/>
</dbReference>
<organism evidence="8 9">
    <name type="scientific">Hydra vulgaris</name>
    <name type="common">Hydra</name>
    <name type="synonym">Hydra attenuata</name>
    <dbReference type="NCBI Taxonomy" id="6087"/>
    <lineage>
        <taxon>Eukaryota</taxon>
        <taxon>Metazoa</taxon>
        <taxon>Cnidaria</taxon>
        <taxon>Hydrozoa</taxon>
        <taxon>Hydroidolina</taxon>
        <taxon>Anthoathecata</taxon>
        <taxon>Aplanulata</taxon>
        <taxon>Hydridae</taxon>
        <taxon>Hydra</taxon>
    </lineage>
</organism>
<proteinExistence type="inferred from homology"/>
<dbReference type="InterPro" id="IPR007863">
    <property type="entry name" value="Peptidase_M16_C"/>
</dbReference>
<gene>
    <name evidence="9" type="primary">LOC101240630</name>
</gene>
<evidence type="ECO:0000313" key="9">
    <source>
        <dbReference type="RefSeq" id="XP_065647064.1"/>
    </source>
</evidence>
<dbReference type="SUPFAM" id="SSF63411">
    <property type="entry name" value="LuxS/MPP-like metallohydrolase"/>
    <property type="match status" value="2"/>
</dbReference>
<comment type="similarity">
    <text evidence="2 5">Belongs to the peptidase M16 family.</text>
</comment>
<name>A0ABM4BDN5_HYDVU</name>
<dbReference type="PANTHER" id="PTHR11851">
    <property type="entry name" value="METALLOPROTEASE"/>
    <property type="match status" value="1"/>
</dbReference>
<dbReference type="InterPro" id="IPR011249">
    <property type="entry name" value="Metalloenz_LuxS/M16"/>
</dbReference>
<dbReference type="GeneID" id="101240630"/>
<feature type="domain" description="Peptidase M16 C-terminal" evidence="7">
    <location>
        <begin position="227"/>
        <end position="419"/>
    </location>
</feature>
<keyword evidence="8" id="KW-1185">Reference proteome</keyword>
<evidence type="ECO:0000256" key="3">
    <source>
        <dbReference type="ARBA" id="ARBA00030006"/>
    </source>
</evidence>
<comment type="function">
    <text evidence="1">Substrate recognition and binding subunit of the essential mitochondrial processing protease (MPP), which cleaves the mitochondrial sequence off newly imported precursors proteins.</text>
</comment>
<evidence type="ECO:0000259" key="7">
    <source>
        <dbReference type="Pfam" id="PF05193"/>
    </source>
</evidence>
<reference evidence="9" key="2">
    <citation type="submission" date="2025-08" db="UniProtKB">
        <authorList>
            <consortium name="RefSeq"/>
        </authorList>
    </citation>
    <scope>IDENTIFICATION</scope>
</reference>
<dbReference type="Gene3D" id="3.30.830.10">
    <property type="entry name" value="Metalloenzyme, LuxS/M16 peptidase-like"/>
    <property type="match status" value="2"/>
</dbReference>
<protein>
    <recommendedName>
        <fullName evidence="3">Alpha-MPP</fullName>
    </recommendedName>
    <alternativeName>
        <fullName evidence="4">Inactive zinc metalloprotease alpha</fullName>
    </alternativeName>
</protein>
<evidence type="ECO:0000256" key="5">
    <source>
        <dbReference type="RuleBase" id="RU004447"/>
    </source>
</evidence>
<dbReference type="InterPro" id="IPR011765">
    <property type="entry name" value="Pept_M16_N"/>
</dbReference>
<evidence type="ECO:0000313" key="8">
    <source>
        <dbReference type="Proteomes" id="UP001652625"/>
    </source>
</evidence>
<dbReference type="Pfam" id="PF00675">
    <property type="entry name" value="Peptidase_M16"/>
    <property type="match status" value="1"/>
</dbReference>
<evidence type="ECO:0000256" key="2">
    <source>
        <dbReference type="ARBA" id="ARBA00007261"/>
    </source>
</evidence>
<dbReference type="Proteomes" id="UP001652625">
    <property type="component" value="Chromosome 02"/>
</dbReference>
<dbReference type="InterPro" id="IPR001431">
    <property type="entry name" value="Pept_M16_Zn_BS"/>
</dbReference>
<sequence length="519" mass="58116">MAAMFLKSKSNSLQFISLIFTCKRSVSFDKIPPLTVPFFNENVFSKYALSSQKLKNVKFTTLQNGLKVASEDSFGQFCTIGALVDAGSRYEIDYEGGVSHILEKLAFHSTANYASNEVIVKELEKLGGHADCQIFRDCSIYAASAFKYNVEGVVNILSETVLRPTLKDIEVEEQKQSILFELDSLNYRPDLEPQLTDLIHAAAFNGNTLGLPKLCPQNSISKLSSCVLKDYMNRYYRPERITISGVNVNHEELVKYCNKFFVDNAPMIKHRIDPDRSIAQYTGGILKDHRPEPRLQPGITQLPELVHVAIAFEGANYADKDMFSFAVLNTLLGGGGSFSAGGPGKGMYSRLYTNVLNRKHWMFSSAAFNHSYADAGLFAIHSSAHPSEAKDLVKVITNEYTRLISEPFHEVEVARAKKQTQSMLMMNLESRVVRFEDIGRQILGLGFHKSAQELFESIGMLYESIEAVTSDDLRRISEKMLSSKPSVAAIGNLENFPSYEEIQKLLIKKSFTSKFFARS</sequence>
<dbReference type="Pfam" id="PF05193">
    <property type="entry name" value="Peptidase_M16_C"/>
    <property type="match status" value="1"/>
</dbReference>
<dbReference type="InterPro" id="IPR050361">
    <property type="entry name" value="MPP/UQCRC_Complex"/>
</dbReference>
<evidence type="ECO:0000256" key="1">
    <source>
        <dbReference type="ARBA" id="ARBA00002123"/>
    </source>
</evidence>